<dbReference type="InterPro" id="IPR000792">
    <property type="entry name" value="Tscrpt_reg_LuxR_C"/>
</dbReference>
<accession>A0A4R4JXP8</accession>
<dbReference type="InterPro" id="IPR016032">
    <property type="entry name" value="Sig_transdc_resp-reg_C-effctor"/>
</dbReference>
<organism evidence="2 3">
    <name type="scientific">Arundinibacter roseus</name>
    <dbReference type="NCBI Taxonomy" id="2070510"/>
    <lineage>
        <taxon>Bacteria</taxon>
        <taxon>Pseudomonadati</taxon>
        <taxon>Bacteroidota</taxon>
        <taxon>Cytophagia</taxon>
        <taxon>Cytophagales</taxon>
        <taxon>Spirosomataceae</taxon>
        <taxon>Arundinibacter</taxon>
    </lineage>
</organism>
<reference evidence="2 3" key="1">
    <citation type="submission" date="2019-02" db="EMBL/GenBank/DDBJ databases">
        <title>Arundinibacter roseus gen. nov., sp. nov., a new member of the family Cytophagaceae.</title>
        <authorList>
            <person name="Szuroczki S."/>
            <person name="Khayer B."/>
            <person name="Sproer C."/>
            <person name="Toumi M."/>
            <person name="Szabo A."/>
            <person name="Felfoldi T."/>
            <person name="Schumann P."/>
            <person name="Toth E."/>
        </authorList>
    </citation>
    <scope>NUCLEOTIDE SEQUENCE [LARGE SCALE GENOMIC DNA]</scope>
    <source>
        <strain evidence="2 3">DMA-k-7a</strain>
    </source>
</reference>
<dbReference type="Gene3D" id="1.10.10.10">
    <property type="entry name" value="Winged helix-like DNA-binding domain superfamily/Winged helix DNA-binding domain"/>
    <property type="match status" value="1"/>
</dbReference>
<sequence>MNISINSIRYYIKKIYRKLNVSSARHAIKVYHQ</sequence>
<dbReference type="GO" id="GO:0003677">
    <property type="term" value="F:DNA binding"/>
    <property type="evidence" value="ECO:0007669"/>
    <property type="project" value="InterPro"/>
</dbReference>
<proteinExistence type="predicted"/>
<dbReference type="SUPFAM" id="SSF46894">
    <property type="entry name" value="C-terminal effector domain of the bipartite response regulators"/>
    <property type="match status" value="1"/>
</dbReference>
<comment type="caution">
    <text evidence="2">The sequence shown here is derived from an EMBL/GenBank/DDBJ whole genome shotgun (WGS) entry which is preliminary data.</text>
</comment>
<evidence type="ECO:0000313" key="2">
    <source>
        <dbReference type="EMBL" id="TDB59568.1"/>
    </source>
</evidence>
<protein>
    <recommendedName>
        <fullName evidence="1">HTH luxR-type domain-containing protein</fullName>
    </recommendedName>
</protein>
<evidence type="ECO:0000259" key="1">
    <source>
        <dbReference type="PROSITE" id="PS50043"/>
    </source>
</evidence>
<evidence type="ECO:0000313" key="3">
    <source>
        <dbReference type="Proteomes" id="UP000295706"/>
    </source>
</evidence>
<gene>
    <name evidence="2" type="ORF">EZE20_22480</name>
</gene>
<dbReference type="EMBL" id="SMJU01000020">
    <property type="protein sequence ID" value="TDB59568.1"/>
    <property type="molecule type" value="Genomic_DNA"/>
</dbReference>
<name>A0A4R4JXP8_9BACT</name>
<dbReference type="InterPro" id="IPR036388">
    <property type="entry name" value="WH-like_DNA-bd_sf"/>
</dbReference>
<dbReference type="Proteomes" id="UP000295706">
    <property type="component" value="Unassembled WGS sequence"/>
</dbReference>
<feature type="domain" description="HTH luxR-type" evidence="1">
    <location>
        <begin position="1"/>
        <end position="33"/>
    </location>
</feature>
<keyword evidence="3" id="KW-1185">Reference proteome</keyword>
<dbReference type="PROSITE" id="PS50043">
    <property type="entry name" value="HTH_LUXR_2"/>
    <property type="match status" value="1"/>
</dbReference>
<dbReference type="AlphaFoldDB" id="A0A4R4JXP8"/>
<dbReference type="GO" id="GO:0006355">
    <property type="term" value="P:regulation of DNA-templated transcription"/>
    <property type="evidence" value="ECO:0007669"/>
    <property type="project" value="InterPro"/>
</dbReference>
<dbReference type="Pfam" id="PF00196">
    <property type="entry name" value="GerE"/>
    <property type="match status" value="1"/>
</dbReference>